<dbReference type="EMBL" id="JABAHT010001207">
    <property type="protein sequence ID" value="KAF4649791.1"/>
    <property type="molecule type" value="Genomic_DNA"/>
</dbReference>
<evidence type="ECO:0000313" key="5">
    <source>
        <dbReference type="Proteomes" id="UP000572268"/>
    </source>
</evidence>
<sequence length="128" mass="14134">MPPVLVAQHLTGALIELRSADDDVTAYRVLLGKAGGKTTPCIPQVDTKEAIESTARHESADYWDQTAAAARLELVTSGLLIAKRKQYRQTGRDEPSSFHDSMELVQRNDCSNDRQVSPITEIELTESH</sequence>
<proteinExistence type="predicted"/>
<evidence type="ECO:0000313" key="4">
    <source>
        <dbReference type="Proteomes" id="UP000570595"/>
    </source>
</evidence>
<evidence type="ECO:0000313" key="3">
    <source>
        <dbReference type="EMBL" id="KAF4674368.1"/>
    </source>
</evidence>
<feature type="compositionally biased region" description="Basic and acidic residues" evidence="1">
    <location>
        <begin position="90"/>
        <end position="102"/>
    </location>
</feature>
<dbReference type="Proteomes" id="UP000570595">
    <property type="component" value="Unassembled WGS sequence"/>
</dbReference>
<name>A0A7J6KTB3_PEROL</name>
<reference evidence="4 5" key="1">
    <citation type="submission" date="2020-04" db="EMBL/GenBank/DDBJ databases">
        <title>Perkinsus olseni comparative genomics.</title>
        <authorList>
            <person name="Bogema D.R."/>
        </authorList>
    </citation>
    <scope>NUCLEOTIDE SEQUENCE [LARGE SCALE GENOMIC DNA]</scope>
    <source>
        <strain evidence="2">ATCC PRA-179</strain>
        <strain evidence="3">ATCC PRA-31</strain>
    </source>
</reference>
<gene>
    <name evidence="3" type="ORF">FOL46_005149</name>
    <name evidence="2" type="ORF">FOZ61_000973</name>
</gene>
<comment type="caution">
    <text evidence="2">The sequence shown here is derived from an EMBL/GenBank/DDBJ whole genome shotgun (WGS) entry which is preliminary data.</text>
</comment>
<dbReference type="EMBL" id="JABANN010000031">
    <property type="protein sequence ID" value="KAF4674368.1"/>
    <property type="molecule type" value="Genomic_DNA"/>
</dbReference>
<dbReference type="Proteomes" id="UP000572268">
    <property type="component" value="Unassembled WGS sequence"/>
</dbReference>
<dbReference type="AlphaFoldDB" id="A0A7J6KTB3"/>
<organism evidence="2 4">
    <name type="scientific">Perkinsus olseni</name>
    <name type="common">Perkinsus atlanticus</name>
    <dbReference type="NCBI Taxonomy" id="32597"/>
    <lineage>
        <taxon>Eukaryota</taxon>
        <taxon>Sar</taxon>
        <taxon>Alveolata</taxon>
        <taxon>Perkinsozoa</taxon>
        <taxon>Perkinsea</taxon>
        <taxon>Perkinsida</taxon>
        <taxon>Perkinsidae</taxon>
        <taxon>Perkinsus</taxon>
    </lineage>
</organism>
<protein>
    <submittedName>
        <fullName evidence="2">Uncharacterized protein</fullName>
    </submittedName>
</protein>
<evidence type="ECO:0000313" key="2">
    <source>
        <dbReference type="EMBL" id="KAF4649791.1"/>
    </source>
</evidence>
<evidence type="ECO:0000256" key="1">
    <source>
        <dbReference type="SAM" id="MobiDB-lite"/>
    </source>
</evidence>
<feature type="region of interest" description="Disordered" evidence="1">
    <location>
        <begin position="87"/>
        <end position="112"/>
    </location>
</feature>
<accession>A0A7J6KTB3</accession>